<evidence type="ECO:0000313" key="2">
    <source>
        <dbReference type="Proteomes" id="UP001163603"/>
    </source>
</evidence>
<sequence>MGSVISSVLSGFGNVLGDLFGDPLDFLAGKSCSSVCGSTWDFICYIENFCLANLLKLAIVLALSYFVLLFFYVLYKLGICWCIGHSLCKMIWACLATWFSFWEYCCTFLCVKLIKFKRSNQHRRRNVEISEMDTSDEEEYSDDESFSSDDIRRSNYSSRRGIDYREAHLRKSLRPRSHRVQIGISRRDAIQSHRRNSFKHHNHVSKVDDHIRVTHTSRFVKKGRSIRGGVYGSRRW</sequence>
<accession>A0ACC0XZ62</accession>
<reference evidence="2" key="1">
    <citation type="journal article" date="2023" name="G3 (Bethesda)">
        <title>Genome assembly and association tests identify interacting loci associated with vigor, precocity, and sex in interspecific pistachio rootstocks.</title>
        <authorList>
            <person name="Palmer W."/>
            <person name="Jacygrad E."/>
            <person name="Sagayaradj S."/>
            <person name="Cavanaugh K."/>
            <person name="Han R."/>
            <person name="Bertier L."/>
            <person name="Beede B."/>
            <person name="Kafkas S."/>
            <person name="Golino D."/>
            <person name="Preece J."/>
            <person name="Michelmore R."/>
        </authorList>
    </citation>
    <scope>NUCLEOTIDE SEQUENCE [LARGE SCALE GENOMIC DNA]</scope>
</reference>
<comment type="caution">
    <text evidence="1">The sequence shown here is derived from an EMBL/GenBank/DDBJ whole genome shotgun (WGS) entry which is preliminary data.</text>
</comment>
<name>A0ACC0XZ62_9ROSI</name>
<dbReference type="EMBL" id="CM047745">
    <property type="protein sequence ID" value="KAJ0026154.1"/>
    <property type="molecule type" value="Genomic_DNA"/>
</dbReference>
<keyword evidence="2" id="KW-1185">Reference proteome</keyword>
<organism evidence="1 2">
    <name type="scientific">Pistacia integerrima</name>
    <dbReference type="NCBI Taxonomy" id="434235"/>
    <lineage>
        <taxon>Eukaryota</taxon>
        <taxon>Viridiplantae</taxon>
        <taxon>Streptophyta</taxon>
        <taxon>Embryophyta</taxon>
        <taxon>Tracheophyta</taxon>
        <taxon>Spermatophyta</taxon>
        <taxon>Magnoliopsida</taxon>
        <taxon>eudicotyledons</taxon>
        <taxon>Gunneridae</taxon>
        <taxon>Pentapetalae</taxon>
        <taxon>rosids</taxon>
        <taxon>malvids</taxon>
        <taxon>Sapindales</taxon>
        <taxon>Anacardiaceae</taxon>
        <taxon>Pistacia</taxon>
    </lineage>
</organism>
<proteinExistence type="predicted"/>
<protein>
    <submittedName>
        <fullName evidence="1">Uncharacterized protein</fullName>
    </submittedName>
</protein>
<evidence type="ECO:0000313" key="1">
    <source>
        <dbReference type="EMBL" id="KAJ0026154.1"/>
    </source>
</evidence>
<gene>
    <name evidence="1" type="ORF">Pint_08136</name>
</gene>
<dbReference type="Proteomes" id="UP001163603">
    <property type="component" value="Chromosome 10"/>
</dbReference>